<proteinExistence type="predicted"/>
<dbReference type="InterPro" id="IPR011051">
    <property type="entry name" value="RmlC_Cupin_sf"/>
</dbReference>
<evidence type="ECO:0000259" key="1">
    <source>
        <dbReference type="Pfam" id="PF12973"/>
    </source>
</evidence>
<dbReference type="EMBL" id="CXWD01000001">
    <property type="protein sequence ID" value="CTQ63930.1"/>
    <property type="molecule type" value="Genomic_DNA"/>
</dbReference>
<dbReference type="Gene3D" id="2.60.120.10">
    <property type="entry name" value="Jelly Rolls"/>
    <property type="match status" value="1"/>
</dbReference>
<reference evidence="3" key="1">
    <citation type="submission" date="2015-07" db="EMBL/GenBank/DDBJ databases">
        <authorList>
            <person name="Rodrigo-Torres Lidia"/>
            <person name="Arahal R.David."/>
        </authorList>
    </citation>
    <scope>NUCLEOTIDE SEQUENCE [LARGE SCALE GENOMIC DNA]</scope>
    <source>
        <strain evidence="3">CECT 5112</strain>
    </source>
</reference>
<dbReference type="InterPro" id="IPR012807">
    <property type="entry name" value="Anti-sigma_ChrR"/>
</dbReference>
<dbReference type="OrthoDB" id="2988517at2"/>
<accession>A0A0M6ZP82</accession>
<dbReference type="CDD" id="cd20301">
    <property type="entry name" value="cupin_ChrR"/>
    <property type="match status" value="1"/>
</dbReference>
<organism evidence="2 3">
    <name type="scientific">Roseibium alexandrii</name>
    <dbReference type="NCBI Taxonomy" id="388408"/>
    <lineage>
        <taxon>Bacteria</taxon>
        <taxon>Pseudomonadati</taxon>
        <taxon>Pseudomonadota</taxon>
        <taxon>Alphaproteobacteria</taxon>
        <taxon>Hyphomicrobiales</taxon>
        <taxon>Stappiaceae</taxon>
        <taxon>Roseibium</taxon>
    </lineage>
</organism>
<dbReference type="InterPro" id="IPR041916">
    <property type="entry name" value="Anti_sigma_zinc_sf"/>
</dbReference>
<name>A0A0M6ZP82_9HYPH</name>
<feature type="domain" description="ChrR-like cupin" evidence="1">
    <location>
        <begin position="109"/>
        <end position="199"/>
    </location>
</feature>
<dbReference type="Proteomes" id="UP000053235">
    <property type="component" value="Unassembled WGS sequence"/>
</dbReference>
<dbReference type="SUPFAM" id="SSF51182">
    <property type="entry name" value="RmlC-like cupins"/>
    <property type="match status" value="1"/>
</dbReference>
<keyword evidence="3" id="KW-1185">Reference proteome</keyword>
<gene>
    <name evidence="2" type="primary">chrR</name>
    <name evidence="2" type="ORF">LAX5112_00118</name>
</gene>
<dbReference type="Gene3D" id="1.10.10.1320">
    <property type="entry name" value="Anti-sigma factor, zinc-finger domain"/>
    <property type="match status" value="1"/>
</dbReference>
<dbReference type="AlphaFoldDB" id="A0A0M6ZP82"/>
<sequence>MRYEMEKHATGMDELLAGYAAGTLTYPAQALIGAHLELSDQNRGYVHSLETLASTGLADSDPVAFTDRNSALAAIFESEDPIRDVTATRSYESDDRVPESLRSIIGPSMESVAWKTLLPGVKECKLGEIDGCDASLIWVRAGRAMPSHTHHGTELTLVLQGGFKDTDGHYVTGDVAFADDDVDHRPIADDGDDCICFAVTAGRLELTGPVGRWFAPFMRG</sequence>
<dbReference type="Pfam" id="PF12973">
    <property type="entry name" value="Cupin_7"/>
    <property type="match status" value="1"/>
</dbReference>
<dbReference type="InterPro" id="IPR025979">
    <property type="entry name" value="ChrR-like_cupin_dom"/>
</dbReference>
<evidence type="ECO:0000313" key="2">
    <source>
        <dbReference type="EMBL" id="CTQ63930.1"/>
    </source>
</evidence>
<dbReference type="STRING" id="388408.LAX5112_00118"/>
<dbReference type="NCBIfam" id="TIGR02451">
    <property type="entry name" value="anti_sig_ChrR"/>
    <property type="match status" value="1"/>
</dbReference>
<evidence type="ECO:0000313" key="3">
    <source>
        <dbReference type="Proteomes" id="UP000053235"/>
    </source>
</evidence>
<dbReference type="InterPro" id="IPR014710">
    <property type="entry name" value="RmlC-like_jellyroll"/>
</dbReference>
<protein>
    <submittedName>
        <fullName evidence="2">Transcriptional activator ChrR</fullName>
    </submittedName>
</protein>